<evidence type="ECO:0000259" key="1">
    <source>
        <dbReference type="Pfam" id="PF17852"/>
    </source>
</evidence>
<comment type="caution">
    <text evidence="2">The sequence shown here is derived from an EMBL/GenBank/DDBJ whole genome shotgun (WGS) entry which is preliminary data.</text>
</comment>
<sequence length="215" mass="24645">MSYVMDDNRLLTLRNKERIVLRKECAMLFEVSNLKYAQPTTLSRCGMVYVDPYDIPPRTIFIRQGFVYIFDGTIDGVPVQLPEEEPEVEKPKKEEVNQYTAIAFGEDGKLLQAIPQTAVSVEVQLCNIYQALVPTEGIDYSKFEEPIRHMLFIFAAYWACGGSMFEGSRVLFDEFYKHVVDLSVITAIDHDAGPNQLPGQLRTLFDFYFDVDKKC</sequence>
<evidence type="ECO:0000313" key="2">
    <source>
        <dbReference type="EMBL" id="KAA6378344.1"/>
    </source>
</evidence>
<dbReference type="OrthoDB" id="5593012at2759"/>
<name>A0A5J4V7D2_9EUKA</name>
<dbReference type="InterPro" id="IPR026983">
    <property type="entry name" value="DHC"/>
</dbReference>
<dbReference type="Pfam" id="PF17852">
    <property type="entry name" value="Dynein_AAA_lid"/>
    <property type="match status" value="1"/>
</dbReference>
<dbReference type="Proteomes" id="UP000324800">
    <property type="component" value="Unassembled WGS sequence"/>
</dbReference>
<feature type="domain" description="Dynein heavy chain AAA 5 extension" evidence="1">
    <location>
        <begin position="110"/>
        <end position="214"/>
    </location>
</feature>
<dbReference type="GO" id="GO:0051959">
    <property type="term" value="F:dynein light intermediate chain binding"/>
    <property type="evidence" value="ECO:0007669"/>
    <property type="project" value="InterPro"/>
</dbReference>
<evidence type="ECO:0000313" key="3">
    <source>
        <dbReference type="Proteomes" id="UP000324800"/>
    </source>
</evidence>
<reference evidence="2 3" key="1">
    <citation type="submission" date="2019-03" db="EMBL/GenBank/DDBJ databases">
        <title>Single cell metagenomics reveals metabolic interactions within the superorganism composed of flagellate Streblomastix strix and complex community of Bacteroidetes bacteria on its surface.</title>
        <authorList>
            <person name="Treitli S.C."/>
            <person name="Kolisko M."/>
            <person name="Husnik F."/>
            <person name="Keeling P."/>
            <person name="Hampl V."/>
        </authorList>
    </citation>
    <scope>NUCLEOTIDE SEQUENCE [LARGE SCALE GENOMIC DNA]</scope>
    <source>
        <strain evidence="2">ST1C</strain>
    </source>
</reference>
<dbReference type="GO" id="GO:0045505">
    <property type="term" value="F:dynein intermediate chain binding"/>
    <property type="evidence" value="ECO:0007669"/>
    <property type="project" value="InterPro"/>
</dbReference>
<dbReference type="InterPro" id="IPR041466">
    <property type="entry name" value="Dynein_AAA5_ext"/>
</dbReference>
<dbReference type="AlphaFoldDB" id="A0A5J4V7D2"/>
<dbReference type="PANTHER" id="PTHR22878:SF63">
    <property type="entry name" value="DYNEIN AXONEMAL HEAVY CHAIN 10"/>
    <property type="match status" value="1"/>
</dbReference>
<dbReference type="GO" id="GO:0007018">
    <property type="term" value="P:microtubule-based movement"/>
    <property type="evidence" value="ECO:0007669"/>
    <property type="project" value="InterPro"/>
</dbReference>
<dbReference type="Gene3D" id="1.10.472.130">
    <property type="match status" value="1"/>
</dbReference>
<dbReference type="EMBL" id="SNRW01009207">
    <property type="protein sequence ID" value="KAA6378344.1"/>
    <property type="molecule type" value="Genomic_DNA"/>
</dbReference>
<organism evidence="2 3">
    <name type="scientific">Streblomastix strix</name>
    <dbReference type="NCBI Taxonomy" id="222440"/>
    <lineage>
        <taxon>Eukaryota</taxon>
        <taxon>Metamonada</taxon>
        <taxon>Preaxostyla</taxon>
        <taxon>Oxymonadida</taxon>
        <taxon>Streblomastigidae</taxon>
        <taxon>Streblomastix</taxon>
    </lineage>
</organism>
<dbReference type="Gene3D" id="3.40.50.300">
    <property type="entry name" value="P-loop containing nucleotide triphosphate hydrolases"/>
    <property type="match status" value="1"/>
</dbReference>
<dbReference type="GO" id="GO:0030286">
    <property type="term" value="C:dynein complex"/>
    <property type="evidence" value="ECO:0007669"/>
    <property type="project" value="InterPro"/>
</dbReference>
<accession>A0A5J4V7D2</accession>
<protein>
    <submittedName>
        <fullName evidence="2">Putative dynein heavy chain</fullName>
    </submittedName>
</protein>
<dbReference type="InterPro" id="IPR027417">
    <property type="entry name" value="P-loop_NTPase"/>
</dbReference>
<proteinExistence type="predicted"/>
<gene>
    <name evidence="2" type="ORF">EZS28_026127</name>
</gene>
<dbReference type="PANTHER" id="PTHR22878">
    <property type="entry name" value="DYNEIN HEAVY CHAIN 6, AXONEMAL-LIKE-RELATED"/>
    <property type="match status" value="1"/>
</dbReference>